<comment type="caution">
    <text evidence="2">The sequence shown here is derived from an EMBL/GenBank/DDBJ whole genome shotgun (WGS) entry which is preliminary data.</text>
</comment>
<evidence type="ECO:0000313" key="3">
    <source>
        <dbReference type="Proteomes" id="UP000003653"/>
    </source>
</evidence>
<feature type="region of interest" description="Disordered" evidence="1">
    <location>
        <begin position="50"/>
        <end position="81"/>
    </location>
</feature>
<name>D5PC32_9MYCO</name>
<organism evidence="2 3">
    <name type="scientific">Mycobacterium parascrofulaceum ATCC BAA-614</name>
    <dbReference type="NCBI Taxonomy" id="525368"/>
    <lineage>
        <taxon>Bacteria</taxon>
        <taxon>Bacillati</taxon>
        <taxon>Actinomycetota</taxon>
        <taxon>Actinomycetes</taxon>
        <taxon>Mycobacteriales</taxon>
        <taxon>Mycobacteriaceae</taxon>
        <taxon>Mycobacterium</taxon>
        <taxon>Mycobacterium simiae complex</taxon>
    </lineage>
</organism>
<evidence type="ECO:0000256" key="1">
    <source>
        <dbReference type="SAM" id="MobiDB-lite"/>
    </source>
</evidence>
<dbReference type="Proteomes" id="UP000003653">
    <property type="component" value="Unassembled WGS sequence"/>
</dbReference>
<dbReference type="HOGENOM" id="CLU_2317269_0_0_11"/>
<gene>
    <name evidence="2" type="ORF">HMPREF0591_3726</name>
</gene>
<keyword evidence="3" id="KW-1185">Reference proteome</keyword>
<dbReference type="AlphaFoldDB" id="D5PC32"/>
<protein>
    <submittedName>
        <fullName evidence="2">Uncharacterized protein</fullName>
    </submittedName>
</protein>
<dbReference type="EMBL" id="ADNV01000266">
    <property type="protein sequence ID" value="EFG76361.1"/>
    <property type="molecule type" value="Genomic_DNA"/>
</dbReference>
<proteinExistence type="predicted"/>
<reference evidence="2 3" key="1">
    <citation type="submission" date="2010-04" db="EMBL/GenBank/DDBJ databases">
        <authorList>
            <person name="Muzny D."/>
            <person name="Qin X."/>
            <person name="Deng J."/>
            <person name="Jiang H."/>
            <person name="Liu Y."/>
            <person name="Qu J."/>
            <person name="Song X.-Z."/>
            <person name="Zhang L."/>
            <person name="Thornton R."/>
            <person name="Coyle M."/>
            <person name="Francisco L."/>
            <person name="Jackson L."/>
            <person name="Javaid M."/>
            <person name="Korchina V."/>
            <person name="Kovar C."/>
            <person name="Mata R."/>
            <person name="Mathew T."/>
            <person name="Ngo R."/>
            <person name="Nguyen L."/>
            <person name="Nguyen N."/>
            <person name="Okwuonu G."/>
            <person name="Ongeri F."/>
            <person name="Pham C."/>
            <person name="Simmons D."/>
            <person name="Wilczek-Boney K."/>
            <person name="Hale W."/>
            <person name="Jakkamsetti A."/>
            <person name="Pham P."/>
            <person name="Ruth R."/>
            <person name="San Lucas F."/>
            <person name="Warren J."/>
            <person name="Zhang J."/>
            <person name="Zhao Z."/>
            <person name="Zhou C."/>
            <person name="Zhu D."/>
            <person name="Lee S."/>
            <person name="Bess C."/>
            <person name="Blankenburg K."/>
            <person name="Forbes L."/>
            <person name="Fu Q."/>
            <person name="Gubbala S."/>
            <person name="Hirani K."/>
            <person name="Jayaseelan J.C."/>
            <person name="Lara F."/>
            <person name="Munidasa M."/>
            <person name="Palculict T."/>
            <person name="Patil S."/>
            <person name="Pu L.-L."/>
            <person name="Saada N."/>
            <person name="Tang L."/>
            <person name="Weissenberger G."/>
            <person name="Zhu Y."/>
            <person name="Hemphill L."/>
            <person name="Shang Y."/>
            <person name="Youmans B."/>
            <person name="Ayvaz T."/>
            <person name="Ross M."/>
            <person name="Santibanez J."/>
            <person name="Aqrawi P."/>
            <person name="Gross S."/>
            <person name="Joshi V."/>
            <person name="Fowler G."/>
            <person name="Nazareth L."/>
            <person name="Reid J."/>
            <person name="Worley K."/>
            <person name="Petrosino J."/>
            <person name="Highlander S."/>
            <person name="Gibbs R."/>
        </authorList>
    </citation>
    <scope>NUCLEOTIDE SEQUENCE [LARGE SCALE GENOMIC DNA]</scope>
    <source>
        <strain evidence="2 3">ATCC BAA-614</strain>
    </source>
</reference>
<feature type="region of interest" description="Disordered" evidence="1">
    <location>
        <begin position="95"/>
        <end position="123"/>
    </location>
</feature>
<accession>D5PC32</accession>
<evidence type="ECO:0000313" key="2">
    <source>
        <dbReference type="EMBL" id="EFG76361.1"/>
    </source>
</evidence>
<sequence>MRGMTCAVCGAGFTARSDALYCSSACRQKAHRARSARRAAALREIVRRSFPASRSTHSDAGRSLQLAAATSVRRAREQVDRSRELCRAAALRLEQSDAVREQVSKQWAARSAPGTGRASWPGN</sequence>
<dbReference type="eggNOG" id="ENOG5032EBJ">
    <property type="taxonomic scope" value="Bacteria"/>
</dbReference>